<name>A0A0D1BPW4_CLOBO</name>
<dbReference type="PANTHER" id="PTHR35531">
    <property type="entry name" value="INNER MEMBRANE PROTEIN YBCI-RELATED"/>
    <property type="match status" value="1"/>
</dbReference>
<dbReference type="HOGENOM" id="CLU_097802_3_1_9"/>
<dbReference type="PATRIC" id="fig|1379739.3.peg.3914"/>
<dbReference type="EMBL" id="JXSU01000008">
    <property type="protein sequence ID" value="KIS22285.1"/>
    <property type="molecule type" value="Genomic_DNA"/>
</dbReference>
<sequence>MKGKTHAGVGIAVFLSIYSRLPGNFSYLGLLVVFISSLLPDIDHPKSIFNKYILLFKNKASKIAFYSCSGVLVFWYDYLYTREPALKALAIMLIVIAISSHRNGLTHSLFGMIIFAFIAGYLGNMYNIHYMVYYLFIGYGSHILCDMATNRGVPLLYPFSKKKFKFPLTYKSNSKIATLIEAILTTSVLILTIYKLPIIFPK</sequence>
<evidence type="ECO:0000313" key="2">
    <source>
        <dbReference type="EMBL" id="KIS22285.1"/>
    </source>
</evidence>
<keyword evidence="1" id="KW-1133">Transmembrane helix</keyword>
<dbReference type="Proteomes" id="UP000032250">
    <property type="component" value="Unassembled WGS sequence"/>
</dbReference>
<protein>
    <submittedName>
        <fullName evidence="2">Membrane protein</fullName>
    </submittedName>
</protein>
<dbReference type="OrthoDB" id="5459053at2"/>
<accession>A0A0D1BPW4</accession>
<feature type="transmembrane region" description="Helical" evidence="1">
    <location>
        <begin position="178"/>
        <end position="200"/>
    </location>
</feature>
<reference evidence="2 3" key="1">
    <citation type="submission" date="2014-06" db="EMBL/GenBank/DDBJ databases">
        <title>Genome characterization of distinct group I Clostridium botulinum lineages.</title>
        <authorList>
            <person name="Giordani F."/>
            <person name="Anselmo A."/>
            <person name="Fillo S."/>
            <person name="Palozzi A.M."/>
            <person name="Fortunato A."/>
            <person name="Gentile B."/>
            <person name="Ciammaruconi A."/>
            <person name="Anniballi F."/>
            <person name="De Medici D."/>
            <person name="Lista F."/>
        </authorList>
    </citation>
    <scope>NUCLEOTIDE SEQUENCE [LARGE SCALE GENOMIC DNA]</scope>
    <source>
        <strain evidence="2 3">B2 450</strain>
    </source>
</reference>
<keyword evidence="1" id="KW-0472">Membrane</keyword>
<comment type="caution">
    <text evidence="2">The sequence shown here is derived from an EMBL/GenBank/DDBJ whole genome shotgun (WGS) entry which is preliminary data.</text>
</comment>
<dbReference type="RefSeq" id="WP_003483078.1">
    <property type="nucleotide sequence ID" value="NZ_JXSU01000008.1"/>
</dbReference>
<dbReference type="AlphaFoldDB" id="A0A0D1BPW4"/>
<dbReference type="Pfam" id="PF04307">
    <property type="entry name" value="YdjM"/>
    <property type="match status" value="1"/>
</dbReference>
<dbReference type="InterPro" id="IPR007404">
    <property type="entry name" value="YdjM-like"/>
</dbReference>
<feature type="transmembrane region" description="Helical" evidence="1">
    <location>
        <begin position="108"/>
        <end position="126"/>
    </location>
</feature>
<organism evidence="2 3">
    <name type="scientific">Clostridium botulinum B2 450</name>
    <dbReference type="NCBI Taxonomy" id="1379739"/>
    <lineage>
        <taxon>Bacteria</taxon>
        <taxon>Bacillati</taxon>
        <taxon>Bacillota</taxon>
        <taxon>Clostridia</taxon>
        <taxon>Eubacteriales</taxon>
        <taxon>Clostridiaceae</taxon>
        <taxon>Clostridium</taxon>
    </lineage>
</organism>
<keyword evidence="1" id="KW-0812">Transmembrane</keyword>
<dbReference type="PANTHER" id="PTHR35531:SF1">
    <property type="entry name" value="INNER MEMBRANE PROTEIN YBCI-RELATED"/>
    <property type="match status" value="1"/>
</dbReference>
<feature type="transmembrane region" description="Helical" evidence="1">
    <location>
        <begin position="85"/>
        <end position="101"/>
    </location>
</feature>
<evidence type="ECO:0000313" key="3">
    <source>
        <dbReference type="Proteomes" id="UP000032250"/>
    </source>
</evidence>
<proteinExistence type="predicted"/>
<evidence type="ECO:0000256" key="1">
    <source>
        <dbReference type="SAM" id="Phobius"/>
    </source>
</evidence>
<gene>
    <name evidence="2" type="ORF">N495_17675</name>
</gene>